<keyword evidence="2 8" id="KW-0479">Metal-binding</keyword>
<feature type="short sequence motif" description="'KMSKS' region" evidence="8">
    <location>
        <begin position="255"/>
        <end position="259"/>
    </location>
</feature>
<keyword evidence="1 8" id="KW-0436">Ligase</keyword>
<dbReference type="NCBIfam" id="TIGR00464">
    <property type="entry name" value="gltX_bact"/>
    <property type="match status" value="1"/>
</dbReference>
<sequence>MTADIKKNIRVRFAPSPTGPLHIGSVRTALFNWLFARNQGGKFILRIEDTDIERSKKEYENDIIKGLKWLGLTWDEGLDADGEYSPYRQSERLEIYEKYLRQLINKDKAYYCFCSKEELEADRQAMLSQGIAPRYSGKCRHIPKEESEVKVKKGDSVVIRFRVPPGEIEFNDLIRGKVKFNAELIGDIVIAKNLKEPLYNFSVVVDDYEMKISHVIRGEDHLANTPKQIAIQEALGFESVKYAHLPLILTSDRRKMSKRYLDVALEDYRQNGYLAETIINFTAMLGWHPSDEREIFSLEELIKEFDIKRVQKSGAVFNIDKLDWLNSQYIKKMDTSRLALEIKSFIPLTWQANEKLLIKAIETEKERMKTLAEFKNLADFFFELPNYDGKLLIWRETSSGKTAENLKMLANELDKIDEISFNKISLEQIIMPFTENYGVGDLLWPLRAALSGKQASPGPFEIMEVLGKKESLGRIEIAINKLKNG</sequence>
<dbReference type="PRINTS" id="PR00987">
    <property type="entry name" value="TRNASYNTHGLU"/>
</dbReference>
<feature type="binding site" evidence="8">
    <location>
        <position position="141"/>
    </location>
    <ligand>
        <name>Zn(2+)</name>
        <dbReference type="ChEBI" id="CHEBI:29105"/>
    </ligand>
</feature>
<feature type="binding site" evidence="8">
    <location>
        <position position="112"/>
    </location>
    <ligand>
        <name>Zn(2+)</name>
        <dbReference type="ChEBI" id="CHEBI:29105"/>
    </ligand>
</feature>
<dbReference type="SUPFAM" id="SSF48163">
    <property type="entry name" value="An anticodon-binding domain of class I aminoacyl-tRNA synthetases"/>
    <property type="match status" value="1"/>
</dbReference>
<dbReference type="GO" id="GO:0008270">
    <property type="term" value="F:zinc ion binding"/>
    <property type="evidence" value="ECO:0007669"/>
    <property type="project" value="UniProtKB-UniRule"/>
</dbReference>
<evidence type="ECO:0000256" key="8">
    <source>
        <dbReference type="HAMAP-Rule" id="MF_00022"/>
    </source>
</evidence>
<gene>
    <name evidence="8" type="primary">gltX</name>
    <name evidence="11" type="ORF">COY96_00020</name>
</gene>
<proteinExistence type="inferred from homology"/>
<dbReference type="CDD" id="cd00808">
    <property type="entry name" value="GluRS_core"/>
    <property type="match status" value="1"/>
</dbReference>
<dbReference type="Proteomes" id="UP000230363">
    <property type="component" value="Unassembled WGS sequence"/>
</dbReference>
<dbReference type="InterPro" id="IPR020058">
    <property type="entry name" value="Glu/Gln-tRNA-synth_Ib_cat-dom"/>
</dbReference>
<feature type="short sequence motif" description="'HIGH' region" evidence="8">
    <location>
        <begin position="15"/>
        <end position="25"/>
    </location>
</feature>
<name>A0A2M7Q9L7_9BACT</name>
<feature type="binding site" evidence="8">
    <location>
        <position position="258"/>
    </location>
    <ligand>
        <name>ATP</name>
        <dbReference type="ChEBI" id="CHEBI:30616"/>
    </ligand>
</feature>
<comment type="caution">
    <text evidence="11">The sequence shown here is derived from an EMBL/GenBank/DDBJ whole genome shotgun (WGS) entry which is preliminary data.</text>
</comment>
<comment type="subcellular location">
    <subcellularLocation>
        <location evidence="8">Cytoplasm</location>
    </subcellularLocation>
</comment>
<dbReference type="GO" id="GO:0000049">
    <property type="term" value="F:tRNA binding"/>
    <property type="evidence" value="ECO:0007669"/>
    <property type="project" value="InterPro"/>
</dbReference>
<feature type="binding site" evidence="8">
    <location>
        <position position="139"/>
    </location>
    <ligand>
        <name>Zn(2+)</name>
        <dbReference type="ChEBI" id="CHEBI:29105"/>
    </ligand>
</feature>
<comment type="similarity">
    <text evidence="8">Belongs to the class-I aminoacyl-tRNA synthetase family. Glutamate--tRNA ligase type 1 subfamily.</text>
</comment>
<evidence type="ECO:0000256" key="7">
    <source>
        <dbReference type="ARBA" id="ARBA00023146"/>
    </source>
</evidence>
<keyword evidence="6 8" id="KW-0648">Protein biosynthesis</keyword>
<comment type="catalytic activity">
    <reaction evidence="8">
        <text>tRNA(Glu) + L-glutamate + ATP = L-glutamyl-tRNA(Glu) + AMP + diphosphate</text>
        <dbReference type="Rhea" id="RHEA:23540"/>
        <dbReference type="Rhea" id="RHEA-COMP:9663"/>
        <dbReference type="Rhea" id="RHEA-COMP:9680"/>
        <dbReference type="ChEBI" id="CHEBI:29985"/>
        <dbReference type="ChEBI" id="CHEBI:30616"/>
        <dbReference type="ChEBI" id="CHEBI:33019"/>
        <dbReference type="ChEBI" id="CHEBI:78442"/>
        <dbReference type="ChEBI" id="CHEBI:78520"/>
        <dbReference type="ChEBI" id="CHEBI:456215"/>
        <dbReference type="EC" id="6.1.1.17"/>
    </reaction>
</comment>
<dbReference type="EMBL" id="PFKZ01000001">
    <property type="protein sequence ID" value="PIY59765.1"/>
    <property type="molecule type" value="Genomic_DNA"/>
</dbReference>
<dbReference type="InterPro" id="IPR033910">
    <property type="entry name" value="GluRS_core"/>
</dbReference>
<reference evidence="12" key="1">
    <citation type="submission" date="2017-09" db="EMBL/GenBank/DDBJ databases">
        <title>Depth-based differentiation of microbial function through sediment-hosted aquifers and enrichment of novel symbionts in the deep terrestrial subsurface.</title>
        <authorList>
            <person name="Probst A.J."/>
            <person name="Ladd B."/>
            <person name="Jarett J.K."/>
            <person name="Geller-Mcgrath D.E."/>
            <person name="Sieber C.M.K."/>
            <person name="Emerson J.B."/>
            <person name="Anantharaman K."/>
            <person name="Thomas B.C."/>
            <person name="Malmstrom R."/>
            <person name="Stieglmeier M."/>
            <person name="Klingl A."/>
            <person name="Woyke T."/>
            <person name="Ryan C.M."/>
            <person name="Banfield J.F."/>
        </authorList>
    </citation>
    <scope>NUCLEOTIDE SEQUENCE [LARGE SCALE GENOMIC DNA]</scope>
</reference>
<dbReference type="GO" id="GO:0004818">
    <property type="term" value="F:glutamate-tRNA ligase activity"/>
    <property type="evidence" value="ECO:0007669"/>
    <property type="project" value="UniProtKB-UniRule"/>
</dbReference>
<dbReference type="GO" id="GO:0005829">
    <property type="term" value="C:cytosol"/>
    <property type="evidence" value="ECO:0007669"/>
    <property type="project" value="TreeGrafter"/>
</dbReference>
<evidence type="ECO:0000313" key="11">
    <source>
        <dbReference type="EMBL" id="PIY59765.1"/>
    </source>
</evidence>
<keyword evidence="5 8" id="KW-0067">ATP-binding</keyword>
<dbReference type="EC" id="6.1.1.17" evidence="8"/>
<accession>A0A2M7Q9L7</accession>
<evidence type="ECO:0000256" key="2">
    <source>
        <dbReference type="ARBA" id="ARBA00022723"/>
    </source>
</evidence>
<protein>
    <recommendedName>
        <fullName evidence="8">Glutamate--tRNA ligase</fullName>
        <ecNumber evidence="8">6.1.1.17</ecNumber>
    </recommendedName>
    <alternativeName>
        <fullName evidence="8">Glutamyl-tRNA synthetase</fullName>
        <shortName evidence="8">GluRS</shortName>
    </alternativeName>
</protein>
<dbReference type="InterPro" id="IPR008925">
    <property type="entry name" value="aa_tRNA-synth_I_cd-bd_sf"/>
</dbReference>
<keyword evidence="8" id="KW-0963">Cytoplasm</keyword>
<dbReference type="HAMAP" id="MF_00022">
    <property type="entry name" value="Glu_tRNA_synth_type1"/>
    <property type="match status" value="1"/>
</dbReference>
<dbReference type="SUPFAM" id="SSF52374">
    <property type="entry name" value="Nucleotidylyl transferase"/>
    <property type="match status" value="1"/>
</dbReference>
<evidence type="ECO:0000259" key="9">
    <source>
        <dbReference type="Pfam" id="PF00749"/>
    </source>
</evidence>
<evidence type="ECO:0000256" key="5">
    <source>
        <dbReference type="ARBA" id="ARBA00022840"/>
    </source>
</evidence>
<dbReference type="Gene3D" id="3.40.50.620">
    <property type="entry name" value="HUPs"/>
    <property type="match status" value="1"/>
</dbReference>
<keyword evidence="3 8" id="KW-0547">Nucleotide-binding</keyword>
<evidence type="ECO:0000313" key="12">
    <source>
        <dbReference type="Proteomes" id="UP000230363"/>
    </source>
</evidence>
<dbReference type="FunFam" id="3.40.50.620:FF:000045">
    <property type="entry name" value="Glutamate--tRNA ligase, mitochondrial"/>
    <property type="match status" value="1"/>
</dbReference>
<dbReference type="GO" id="GO:0005524">
    <property type="term" value="F:ATP binding"/>
    <property type="evidence" value="ECO:0007669"/>
    <property type="project" value="UniProtKB-UniRule"/>
</dbReference>
<organism evidence="11 12">
    <name type="scientific">Candidatus Wolfebacteria bacterium CG_4_10_14_0_8_um_filter_37_11</name>
    <dbReference type="NCBI Taxonomy" id="1975062"/>
    <lineage>
        <taxon>Bacteria</taxon>
        <taxon>Candidatus Wolfeibacteriota</taxon>
    </lineage>
</organism>
<dbReference type="InterPro" id="IPR014729">
    <property type="entry name" value="Rossmann-like_a/b/a_fold"/>
</dbReference>
<comment type="subunit">
    <text evidence="8">Monomer.</text>
</comment>
<dbReference type="InterPro" id="IPR004527">
    <property type="entry name" value="Glu-tRNA-ligase_bac/mito"/>
</dbReference>
<dbReference type="GO" id="GO:0006424">
    <property type="term" value="P:glutamyl-tRNA aminoacylation"/>
    <property type="evidence" value="ECO:0007669"/>
    <property type="project" value="UniProtKB-UniRule"/>
</dbReference>
<evidence type="ECO:0000256" key="1">
    <source>
        <dbReference type="ARBA" id="ARBA00022598"/>
    </source>
</evidence>
<feature type="binding site" evidence="8">
    <location>
        <position position="114"/>
    </location>
    <ligand>
        <name>Zn(2+)</name>
        <dbReference type="ChEBI" id="CHEBI:29105"/>
    </ligand>
</feature>
<dbReference type="PANTHER" id="PTHR43311">
    <property type="entry name" value="GLUTAMATE--TRNA LIGASE"/>
    <property type="match status" value="1"/>
</dbReference>
<dbReference type="Pfam" id="PF00749">
    <property type="entry name" value="tRNA-synt_1c"/>
    <property type="match status" value="1"/>
</dbReference>
<dbReference type="PANTHER" id="PTHR43311:SF1">
    <property type="entry name" value="GLUTAMYL-Q TRNA(ASP) SYNTHETASE"/>
    <property type="match status" value="1"/>
</dbReference>
<dbReference type="Gene3D" id="1.10.10.350">
    <property type="match status" value="1"/>
</dbReference>
<comment type="function">
    <text evidence="8">Catalyzes the attachment of glutamate to tRNA(Glu) in a two-step reaction: glutamate is first activated by ATP to form Glu-AMP and then transferred to the acceptor end of tRNA(Glu).</text>
</comment>
<feature type="domain" description="Aminoacyl-tRNA synthetase class I anticodon-binding" evidence="10">
    <location>
        <begin position="345"/>
        <end position="479"/>
    </location>
</feature>
<dbReference type="InterPro" id="IPR020751">
    <property type="entry name" value="aa-tRNA-synth_I_codon-bd_sub2"/>
</dbReference>
<comment type="cofactor">
    <cofactor evidence="8">
        <name>Zn(2+)</name>
        <dbReference type="ChEBI" id="CHEBI:29105"/>
    </cofactor>
    <text evidence="8">Binds 1 zinc ion per subunit.</text>
</comment>
<dbReference type="InterPro" id="IPR049940">
    <property type="entry name" value="GluQ/Sye"/>
</dbReference>
<evidence type="ECO:0000256" key="6">
    <source>
        <dbReference type="ARBA" id="ARBA00022917"/>
    </source>
</evidence>
<feature type="domain" description="Glutamyl/glutaminyl-tRNA synthetase class Ib catalytic" evidence="9">
    <location>
        <begin position="9"/>
        <end position="324"/>
    </location>
</feature>
<evidence type="ECO:0000256" key="4">
    <source>
        <dbReference type="ARBA" id="ARBA00022833"/>
    </source>
</evidence>
<dbReference type="Pfam" id="PF19269">
    <property type="entry name" value="Anticodon_2"/>
    <property type="match status" value="1"/>
</dbReference>
<dbReference type="InterPro" id="IPR000924">
    <property type="entry name" value="Glu/Gln-tRNA-synth"/>
</dbReference>
<dbReference type="InterPro" id="IPR045462">
    <property type="entry name" value="aa-tRNA-synth_I_cd-bd"/>
</dbReference>
<evidence type="ECO:0000256" key="3">
    <source>
        <dbReference type="ARBA" id="ARBA00022741"/>
    </source>
</evidence>
<dbReference type="AlphaFoldDB" id="A0A2M7Q9L7"/>
<evidence type="ECO:0000259" key="10">
    <source>
        <dbReference type="Pfam" id="PF19269"/>
    </source>
</evidence>
<keyword evidence="4 8" id="KW-0862">Zinc</keyword>
<keyword evidence="7 8" id="KW-0030">Aminoacyl-tRNA synthetase</keyword>